<reference evidence="1 2" key="1">
    <citation type="submission" date="2020-09" db="EMBL/GenBank/DDBJ databases">
        <title>Sphingomonas sp., a new species isolated from pork steak.</title>
        <authorList>
            <person name="Heidler von Heilborn D."/>
        </authorList>
    </citation>
    <scope>NUCLEOTIDE SEQUENCE [LARGE SCALE GENOMIC DNA]</scope>
    <source>
        <strain evidence="2">S8-3T</strain>
    </source>
</reference>
<dbReference type="AlphaFoldDB" id="A0A7H0LLF7"/>
<keyword evidence="2" id="KW-1185">Reference proteome</keyword>
<dbReference type="Gene3D" id="1.20.120.450">
    <property type="entry name" value="dinb family like domain"/>
    <property type="match status" value="1"/>
</dbReference>
<dbReference type="InterPro" id="IPR034660">
    <property type="entry name" value="DinB/YfiT-like"/>
</dbReference>
<accession>A0A7H0LLF7</accession>
<dbReference type="PANTHER" id="PTHR36922:SF1">
    <property type="entry name" value="DUF1993 DOMAIN-CONTAINING PROTEIN"/>
    <property type="match status" value="1"/>
</dbReference>
<dbReference type="KEGG" id="spap:H3Z74_04645"/>
<organism evidence="1 2">
    <name type="scientific">Sphingomonas alpina</name>
    <dbReference type="NCBI Taxonomy" id="653931"/>
    <lineage>
        <taxon>Bacteria</taxon>
        <taxon>Pseudomonadati</taxon>
        <taxon>Pseudomonadota</taxon>
        <taxon>Alphaproteobacteria</taxon>
        <taxon>Sphingomonadales</taxon>
        <taxon>Sphingomonadaceae</taxon>
        <taxon>Sphingomonas</taxon>
    </lineage>
</organism>
<proteinExistence type="predicted"/>
<dbReference type="EMBL" id="CP061038">
    <property type="protein sequence ID" value="QNQ10510.1"/>
    <property type="molecule type" value="Genomic_DNA"/>
</dbReference>
<dbReference type="Pfam" id="PF09351">
    <property type="entry name" value="DUF1993"/>
    <property type="match status" value="1"/>
</dbReference>
<dbReference type="PANTHER" id="PTHR36922">
    <property type="entry name" value="BLL2446 PROTEIN"/>
    <property type="match status" value="1"/>
</dbReference>
<dbReference type="InterPro" id="IPR018531">
    <property type="entry name" value="DUF1993"/>
</dbReference>
<evidence type="ECO:0000313" key="2">
    <source>
        <dbReference type="Proteomes" id="UP000516148"/>
    </source>
</evidence>
<dbReference type="Proteomes" id="UP000516148">
    <property type="component" value="Chromosome"/>
</dbReference>
<dbReference type="SUPFAM" id="SSF109854">
    <property type="entry name" value="DinB/YfiT-like putative metalloenzymes"/>
    <property type="match status" value="1"/>
</dbReference>
<name>A0A7H0LLF7_9SPHN</name>
<dbReference type="RefSeq" id="WP_187762804.1">
    <property type="nucleotide sequence ID" value="NZ_CP061038.1"/>
</dbReference>
<evidence type="ECO:0000313" key="1">
    <source>
        <dbReference type="EMBL" id="QNQ10510.1"/>
    </source>
</evidence>
<sequence length="168" mass="18104">MTTSLYDLTVPVFDRALNALAGVLTKGEAFATEKGIDPAVLLNARLAPDMAPLTAQIQRVTDSVKGVLTRVGGVENVVFEDNETSFTELQARIARARAMLASTPREALDGKEAAEVLFSTPNRTLTFTGQSYVLSFALPNIYFHVTTAYAILRHNGVQIGKLDYLGAA</sequence>
<gene>
    <name evidence="1" type="ORF">H3Z74_04645</name>
</gene>
<protein>
    <submittedName>
        <fullName evidence="1">DUF1993 domain-containing protein</fullName>
    </submittedName>
</protein>